<feature type="chain" id="PRO_5004053686" evidence="1">
    <location>
        <begin position="26"/>
        <end position="142"/>
    </location>
</feature>
<dbReference type="EMBL" id="JQ700328">
    <property type="protein sequence ID" value="AFK75428.1"/>
    <property type="molecule type" value="mRNA"/>
</dbReference>
<name>M4H1Q8_PLEBA</name>
<dbReference type="AlphaFoldDB" id="M4H1Q8"/>
<feature type="signal peptide" evidence="1">
    <location>
        <begin position="1"/>
        <end position="25"/>
    </location>
</feature>
<reference evidence="2" key="1">
    <citation type="submission" date="2012-02" db="EMBL/GenBank/DDBJ databases">
        <title>The genome of the ctenophore, Pleurobrachia bachei.</title>
        <authorList>
            <person name="Kohn A.B."/>
            <person name="Citarella M."/>
            <person name="Moroz L.L."/>
        </authorList>
    </citation>
    <scope>NUCLEOTIDE SEQUENCE</scope>
</reference>
<protein>
    <submittedName>
        <fullName evidence="2">Putative secretory peptide-18</fullName>
    </submittedName>
</protein>
<sequence length="142" mass="15495">MCYRHTKPPLLLLLLVLILPWGCQGAEEKTVKYQLATESVTISKAPSDLSDLKDETLKLIQIDNSAAYGTSNPDYGILAVTMKSSYNTTRKRRSTTTADLFTELTLVNSDLKPVAKLTSEVAAETKSFGCPSSNSSTVSCRE</sequence>
<evidence type="ECO:0000313" key="2">
    <source>
        <dbReference type="EMBL" id="AFK75428.1"/>
    </source>
</evidence>
<keyword evidence="1" id="KW-0732">Signal</keyword>
<proteinExistence type="evidence at transcript level"/>
<accession>M4H1Q8</accession>
<evidence type="ECO:0000256" key="1">
    <source>
        <dbReference type="SAM" id="SignalP"/>
    </source>
</evidence>
<organism evidence="2">
    <name type="scientific">Pleurobrachia bachei</name>
    <name type="common">Sea gooseberry</name>
    <dbReference type="NCBI Taxonomy" id="34499"/>
    <lineage>
        <taxon>Eukaryota</taxon>
        <taxon>Metazoa</taxon>
        <taxon>Ctenophora</taxon>
        <taxon>Tentaculata</taxon>
        <taxon>Cydippida</taxon>
        <taxon>Pleurobrachiidae</taxon>
        <taxon>Pleurobrachia</taxon>
    </lineage>
</organism>